<dbReference type="Pfam" id="PF16016">
    <property type="entry name" value="VASt"/>
    <property type="match status" value="1"/>
</dbReference>
<evidence type="ECO:0000256" key="6">
    <source>
        <dbReference type="SAM" id="Phobius"/>
    </source>
</evidence>
<geneLocation type="mitochondrion" evidence="8"/>
<comment type="subcellular location">
    <subcellularLocation>
        <location evidence="1">Membrane</location>
        <topology evidence="1">Single-pass membrane protein</topology>
    </subcellularLocation>
</comment>
<dbReference type="PANTHER" id="PTHR23319:SF4">
    <property type="entry name" value="GRAM DOMAIN CONTAINING 1B, ISOFORM E"/>
    <property type="match status" value="1"/>
</dbReference>
<keyword evidence="3 6" id="KW-1133">Transmembrane helix</keyword>
<evidence type="ECO:0000256" key="3">
    <source>
        <dbReference type="ARBA" id="ARBA00022989"/>
    </source>
</evidence>
<evidence type="ECO:0000256" key="5">
    <source>
        <dbReference type="SAM" id="MobiDB-lite"/>
    </source>
</evidence>
<feature type="region of interest" description="Disordered" evidence="5">
    <location>
        <begin position="308"/>
        <end position="348"/>
    </location>
</feature>
<dbReference type="InterPro" id="IPR011993">
    <property type="entry name" value="PH-like_dom_sf"/>
</dbReference>
<dbReference type="Gene3D" id="2.30.29.30">
    <property type="entry name" value="Pleckstrin-homology domain (PH domain)/Phosphotyrosine-binding domain (PTB)"/>
    <property type="match status" value="1"/>
</dbReference>
<keyword evidence="8" id="KW-0496">Mitochondrion</keyword>
<evidence type="ECO:0000259" key="7">
    <source>
        <dbReference type="PROSITE" id="PS51778"/>
    </source>
</evidence>
<evidence type="ECO:0000256" key="2">
    <source>
        <dbReference type="ARBA" id="ARBA00022692"/>
    </source>
</evidence>
<dbReference type="GO" id="GO:0032366">
    <property type="term" value="P:intracellular sterol transport"/>
    <property type="evidence" value="ECO:0007669"/>
    <property type="project" value="TreeGrafter"/>
</dbReference>
<dbReference type="GO" id="GO:0032934">
    <property type="term" value="F:sterol binding"/>
    <property type="evidence" value="ECO:0007669"/>
    <property type="project" value="TreeGrafter"/>
</dbReference>
<name>A0A3P3YGM3_PLABS</name>
<feature type="transmembrane region" description="Helical" evidence="6">
    <location>
        <begin position="726"/>
        <end position="746"/>
    </location>
</feature>
<keyword evidence="4 6" id="KW-0472">Membrane</keyword>
<dbReference type="Pfam" id="PF02893">
    <property type="entry name" value="GRAM"/>
    <property type="match status" value="1"/>
</dbReference>
<accession>A0A3P3YGM3</accession>
<evidence type="ECO:0000313" key="8">
    <source>
        <dbReference type="EMBL" id="SPQ99328.1"/>
    </source>
</evidence>
<feature type="domain" description="VASt" evidence="7">
    <location>
        <begin position="515"/>
        <end position="689"/>
    </location>
</feature>
<dbReference type="EMBL" id="OVEO01000011">
    <property type="protein sequence ID" value="SPQ99328.1"/>
    <property type="molecule type" value="Genomic_DNA"/>
</dbReference>
<evidence type="ECO:0000256" key="1">
    <source>
        <dbReference type="ARBA" id="ARBA00004167"/>
    </source>
</evidence>
<dbReference type="InterPro" id="IPR051482">
    <property type="entry name" value="Cholesterol_transport"/>
</dbReference>
<dbReference type="AlphaFoldDB" id="A0A3P3YGM3"/>
<dbReference type="InterPro" id="IPR004182">
    <property type="entry name" value="GRAM"/>
</dbReference>
<dbReference type="GO" id="GO:0140268">
    <property type="term" value="C:endoplasmic reticulum-plasma membrane contact site"/>
    <property type="evidence" value="ECO:0007669"/>
    <property type="project" value="TreeGrafter"/>
</dbReference>
<dbReference type="GO" id="GO:0005789">
    <property type="term" value="C:endoplasmic reticulum membrane"/>
    <property type="evidence" value="ECO:0007669"/>
    <property type="project" value="TreeGrafter"/>
</dbReference>
<dbReference type="InterPro" id="IPR031968">
    <property type="entry name" value="VASt"/>
</dbReference>
<dbReference type="Proteomes" id="UP000290189">
    <property type="component" value="Unassembled WGS sequence"/>
</dbReference>
<dbReference type="GO" id="GO:0005886">
    <property type="term" value="C:plasma membrane"/>
    <property type="evidence" value="ECO:0007669"/>
    <property type="project" value="TreeGrafter"/>
</dbReference>
<protein>
    <recommendedName>
        <fullName evidence="7">VASt domain-containing protein</fullName>
    </recommendedName>
</protein>
<reference evidence="8 9" key="1">
    <citation type="submission" date="2018-03" db="EMBL/GenBank/DDBJ databases">
        <authorList>
            <person name="Fogelqvist J."/>
        </authorList>
    </citation>
    <scope>NUCLEOTIDE SEQUENCE [LARGE SCALE GENOMIC DNA]</scope>
</reference>
<dbReference type="GO" id="GO:0120015">
    <property type="term" value="F:sterol transfer activity"/>
    <property type="evidence" value="ECO:0007669"/>
    <property type="project" value="TreeGrafter"/>
</dbReference>
<evidence type="ECO:0000313" key="9">
    <source>
        <dbReference type="Proteomes" id="UP000290189"/>
    </source>
</evidence>
<proteinExistence type="predicted"/>
<sequence length="791" mass="85233">MEPSVADATPDSRALPTVVGLMSRLSAALQKYANALEKASKRGESTSTHLEAVKEFIGKCASGQSSMASSVQTLSGERDGHPTTMMIRLCSLFRLQIQQHIAEIANFHGSIKTMMGGQSASDDESCNAPCDAYRLGSELVRSGRALTVAISSVMRELAVADSKLSAALWRGAQDPCLGTSDVSVNSMAKLLTRLAEGHESLSACITADCHDIVSCHTDITDNENQVEVNDALWAQTSTDAWSRKAFHSALHLQSSTDPTDMPAALALVGTARSLHSQRLSSVEDALIRFAEARLALVNTSASAINAVDQPESKPGLPIEADVDEDADQSGIAHREESAGTGVKQKDDSDPCAVLNVDGAASSEEAPISSYSCALLKKGFPIHGRLAVTRSFLVFTSPLLLKKPVRMAFTSLLGVEKEKPGLMLPSALRVVDSEGTRVFTNFIYFDQAFASIHELWRIQSAIAVALLSPPRTPYRDASRATTPVPVVRPLLSSLNVPSDPVRTPVHACVPIADRGPDCVTIRTVVVSSPVGAVRSLLRSEDTWRKFHDRDGHLDVVVGAWQHDLSSGFLKRTVTSRRPLSAAFAAFGADSARLEAEHRYALCDESTGRAAYLIETRASGIPYADCFTVSTQIDLIPTAAESRTEIVVAVEAVFLKRTLLRSTIQKNVVREAQESYALLQDVVGEGLELDPAQWPMPTQTGAVTAKAAAAPQRSADAVPLQYRSHRHFQTLSTFCLAVCLVALFWLLLGGGQRRASPSEEMAEIRQVLQDMRRAIGDLDDGFQALAARLGRRQ</sequence>
<gene>
    <name evidence="8" type="ORF">PLBR_LOCUS6543</name>
</gene>
<evidence type="ECO:0000256" key="4">
    <source>
        <dbReference type="ARBA" id="ARBA00023136"/>
    </source>
</evidence>
<organism evidence="8 9">
    <name type="scientific">Plasmodiophora brassicae</name>
    <name type="common">Clubroot disease agent</name>
    <dbReference type="NCBI Taxonomy" id="37360"/>
    <lineage>
        <taxon>Eukaryota</taxon>
        <taxon>Sar</taxon>
        <taxon>Rhizaria</taxon>
        <taxon>Endomyxa</taxon>
        <taxon>Phytomyxea</taxon>
        <taxon>Plasmodiophorida</taxon>
        <taxon>Plasmodiophoridae</taxon>
        <taxon>Plasmodiophora</taxon>
    </lineage>
</organism>
<feature type="compositionally biased region" description="Basic and acidic residues" evidence="5">
    <location>
        <begin position="332"/>
        <end position="348"/>
    </location>
</feature>
<dbReference type="PROSITE" id="PS51778">
    <property type="entry name" value="VAST"/>
    <property type="match status" value="1"/>
</dbReference>
<dbReference type="PANTHER" id="PTHR23319">
    <property type="entry name" value="GRAM DOMAIN CONTAINING 1B, ISOFORM E"/>
    <property type="match status" value="1"/>
</dbReference>
<keyword evidence="2 6" id="KW-0812">Transmembrane</keyword>